<feature type="transmembrane region" description="Helical" evidence="1">
    <location>
        <begin position="198"/>
        <end position="223"/>
    </location>
</feature>
<feature type="transmembrane region" description="Helical" evidence="1">
    <location>
        <begin position="119"/>
        <end position="143"/>
    </location>
</feature>
<keyword evidence="1" id="KW-0472">Membrane</keyword>
<keyword evidence="3" id="KW-1185">Reference proteome</keyword>
<feature type="transmembrane region" description="Helical" evidence="1">
    <location>
        <begin position="235"/>
        <end position="254"/>
    </location>
</feature>
<dbReference type="OrthoDB" id="636847at2"/>
<feature type="transmembrane region" description="Helical" evidence="1">
    <location>
        <begin position="175"/>
        <end position="192"/>
    </location>
</feature>
<keyword evidence="1" id="KW-1133">Transmembrane helix</keyword>
<dbReference type="RefSeq" id="WP_089901355.1">
    <property type="nucleotide sequence ID" value="NZ_FOJG01000002.1"/>
</dbReference>
<feature type="transmembrane region" description="Helical" evidence="1">
    <location>
        <begin position="440"/>
        <end position="462"/>
    </location>
</feature>
<evidence type="ECO:0000256" key="1">
    <source>
        <dbReference type="SAM" id="Phobius"/>
    </source>
</evidence>
<feature type="transmembrane region" description="Helical" evidence="1">
    <location>
        <begin position="149"/>
        <end position="168"/>
    </location>
</feature>
<name>A0A1I0SB96_9BACT</name>
<dbReference type="STRING" id="29529.SAMN04488122_5767"/>
<organism evidence="2 3">
    <name type="scientific">Chitinophaga arvensicola</name>
    <dbReference type="NCBI Taxonomy" id="29529"/>
    <lineage>
        <taxon>Bacteria</taxon>
        <taxon>Pseudomonadati</taxon>
        <taxon>Bacteroidota</taxon>
        <taxon>Chitinophagia</taxon>
        <taxon>Chitinophagales</taxon>
        <taxon>Chitinophagaceae</taxon>
        <taxon>Chitinophaga</taxon>
    </lineage>
</organism>
<evidence type="ECO:0008006" key="4">
    <source>
        <dbReference type="Google" id="ProtNLM"/>
    </source>
</evidence>
<sequence length="546" mass="62911">MNISDFSTSIENNAHSDSFPVAVHQPLEEVGLQKGGAISGSLIDYVFKNPANKWFAWVAILSIFLQLLVFKFLYPFAGFINGDSYVYLEAAYHNAFVNTYPIGYSKFLRLISVFTHSDTVVVALQYLLLQCSTLSLVFTLFYFYNPTKLTRVLLFGVMLFNPAYLYLANYISSDAFFLALSLTWFTLLIWIMNRPTKLMIFVNAIVLFVAFTVRYNALFYPVISVVALLLARRKVMMNIAGFFLSIVLIWIFVWTTSNRYEKGTGYRQFTPFTGWQLANNALYAYRFVDSANRKEVPVQFHKLDRMVRSYFDSSRDIRTHPSESLIASTVYMWDPRSPLCLYMEEEFKKDSSASALKKWASVAPMMKDYGSFLIKNYPIEFMKFYLIPNAIKYYSPPVEFLDHYNTNIDSVNETAKVWFDYKSNKVKCYFKDFQVTTLDFYPVLTGTMNVVLVFSLISFVLLRGYKHNEELKKGLVLLATLWAVNFGFSVFASPIALRFQLFPILISLSFTFLLIEFLVKAARGTQDTKNVFLKDQAISSAEHTSI</sequence>
<feature type="transmembrane region" description="Helical" evidence="1">
    <location>
        <begin position="54"/>
        <end position="74"/>
    </location>
</feature>
<feature type="transmembrane region" description="Helical" evidence="1">
    <location>
        <begin position="501"/>
        <end position="519"/>
    </location>
</feature>
<evidence type="ECO:0000313" key="2">
    <source>
        <dbReference type="EMBL" id="SEW53927.1"/>
    </source>
</evidence>
<accession>A0A1I0SB96</accession>
<feature type="transmembrane region" description="Helical" evidence="1">
    <location>
        <begin position="474"/>
        <end position="495"/>
    </location>
</feature>
<reference evidence="3" key="1">
    <citation type="submission" date="2016-10" db="EMBL/GenBank/DDBJ databases">
        <authorList>
            <person name="Varghese N."/>
            <person name="Submissions S."/>
        </authorList>
    </citation>
    <scope>NUCLEOTIDE SEQUENCE [LARGE SCALE GENOMIC DNA]</scope>
    <source>
        <strain evidence="3">DSM 3695</strain>
    </source>
</reference>
<dbReference type="AlphaFoldDB" id="A0A1I0SB96"/>
<evidence type="ECO:0000313" key="3">
    <source>
        <dbReference type="Proteomes" id="UP000199310"/>
    </source>
</evidence>
<keyword evidence="1" id="KW-0812">Transmembrane</keyword>
<dbReference type="Proteomes" id="UP000199310">
    <property type="component" value="Unassembled WGS sequence"/>
</dbReference>
<gene>
    <name evidence="2" type="ORF">SAMN04488122_5767</name>
</gene>
<dbReference type="EMBL" id="FOJG01000002">
    <property type="protein sequence ID" value="SEW53927.1"/>
    <property type="molecule type" value="Genomic_DNA"/>
</dbReference>
<protein>
    <recommendedName>
        <fullName evidence="4">Dolichyl-phosphate-mannose-protein mannosyltransferase</fullName>
    </recommendedName>
</protein>
<proteinExistence type="predicted"/>